<accession>A0A1L6JFL4</accession>
<reference evidence="2 4" key="3">
    <citation type="submission" date="2018-07" db="EMBL/GenBank/DDBJ databases">
        <title>Genomic and Epidemiologic Investigation of an Indolent Hospital Outbreak.</title>
        <authorList>
            <person name="Johnson R.C."/>
            <person name="Deming C."/>
            <person name="Conlan S."/>
            <person name="Zellmer C.J."/>
            <person name="Michelin A.V."/>
            <person name="Lee-Lin S."/>
            <person name="Thomas P.J."/>
            <person name="Park M."/>
            <person name="Weingarten R.A."/>
            <person name="Less J."/>
            <person name="Dekker J.P."/>
            <person name="Frank K.M."/>
            <person name="Musser K.A."/>
            <person name="Mcquiston J.R."/>
            <person name="Henderson D.K."/>
            <person name="Lau A.F."/>
            <person name="Palmore T.N."/>
            <person name="Segre J.A."/>
        </authorList>
    </citation>
    <scope>NUCLEOTIDE SEQUENCE [LARGE SCALE GENOMIC DNA]</scope>
    <source>
        <strain evidence="2 4">SK-NIH.Env10_0317</strain>
    </source>
</reference>
<evidence type="ECO:0000313" key="1">
    <source>
        <dbReference type="EMBL" id="APR54722.1"/>
    </source>
</evidence>
<dbReference type="EMBL" id="CP018820">
    <property type="protein sequence ID" value="APR54722.1"/>
    <property type="molecule type" value="Genomic_DNA"/>
</dbReference>
<dbReference type="AlphaFoldDB" id="A0A1L6JFL4"/>
<dbReference type="Proteomes" id="UP000185161">
    <property type="component" value="Chromosome"/>
</dbReference>
<dbReference type="STRING" id="93064.BRX40_00570"/>
<keyword evidence="3" id="KW-1185">Reference proteome</keyword>
<dbReference type="InterPro" id="IPR016516">
    <property type="entry name" value="UCP07580"/>
</dbReference>
<sequence length="276" mass="32214">MQVRFPKWDFSKVRAHWAPHREFAQMQNAASTVPAYIEPYLVKVMLQAQAALPARYEKLHKDLAIFIKQEMQHCRQHLLFNKALRADGYEGMLAIEKEYEADYDRFLKTKSLRFNVAYSEGFEAVSSVAVDNFFEDFAPFLEGADTEAVEMWKWHLAEEYEHREVAHDVYHALFGRGPIAYLYRIWAFFYAVKHIRGHVRKVQTYLLDKDREGMSGEERAASIARQQHVQQVTARHAKAHLKRILSPFYKPADRLPPRGLQEVLDRYARKPAAATA</sequence>
<name>A0A1L6JFL4_9SPHN</name>
<protein>
    <submittedName>
        <fullName evidence="2">Metal-dependent hydrolase</fullName>
    </submittedName>
</protein>
<dbReference type="OrthoDB" id="4760165at2"/>
<gene>
    <name evidence="1" type="ORF">BRX40_00570</name>
    <name evidence="2" type="ORF">CA257_16600</name>
</gene>
<evidence type="ECO:0000313" key="3">
    <source>
        <dbReference type="Proteomes" id="UP000185161"/>
    </source>
</evidence>
<dbReference type="KEGG" id="skr:BRX40_00570"/>
<evidence type="ECO:0000313" key="2">
    <source>
        <dbReference type="EMBL" id="RSV00748.1"/>
    </source>
</evidence>
<dbReference type="GO" id="GO:0016787">
    <property type="term" value="F:hydrolase activity"/>
    <property type="evidence" value="ECO:0007669"/>
    <property type="project" value="UniProtKB-KW"/>
</dbReference>
<reference evidence="3" key="2">
    <citation type="submission" date="2016-12" db="EMBL/GenBank/DDBJ databases">
        <title>Whole genome sequencing of Sphingomonas sp. ABOJV.</title>
        <authorList>
            <person name="Conlan S."/>
            <person name="Thomas P.J."/>
            <person name="Mullikin J."/>
            <person name="Palmore T.N."/>
            <person name="Frank K.M."/>
            <person name="Segre J.A."/>
        </authorList>
    </citation>
    <scope>NUCLEOTIDE SEQUENCE [LARGE SCALE GENOMIC DNA]</scope>
    <source>
        <strain evidence="3">ABOJV</strain>
    </source>
</reference>
<dbReference type="PANTHER" id="PTHR39456">
    <property type="entry name" value="METAL-DEPENDENT HYDROLASE"/>
    <property type="match status" value="1"/>
</dbReference>
<organism evidence="1 3">
    <name type="scientific">Sphingomonas koreensis</name>
    <dbReference type="NCBI Taxonomy" id="93064"/>
    <lineage>
        <taxon>Bacteria</taxon>
        <taxon>Pseudomonadati</taxon>
        <taxon>Pseudomonadota</taxon>
        <taxon>Alphaproteobacteria</taxon>
        <taxon>Sphingomonadales</taxon>
        <taxon>Sphingomonadaceae</taxon>
        <taxon>Sphingomonas</taxon>
    </lineage>
</organism>
<dbReference type="PANTHER" id="PTHR39456:SF1">
    <property type="entry name" value="METAL-DEPENDENT HYDROLASE"/>
    <property type="match status" value="1"/>
</dbReference>
<dbReference type="EMBL" id="QQWO01000015">
    <property type="protein sequence ID" value="RSV00748.1"/>
    <property type="molecule type" value="Genomic_DNA"/>
</dbReference>
<dbReference type="Pfam" id="PF10118">
    <property type="entry name" value="Metal_hydrol"/>
    <property type="match status" value="1"/>
</dbReference>
<reference evidence="1" key="1">
    <citation type="submission" date="2016-12" db="EMBL/GenBank/DDBJ databases">
        <title>Whole genome sequencing of Sphingomonas koreensis.</title>
        <authorList>
            <person name="Conlan S."/>
            <person name="Thomas P.J."/>
            <person name="Mullikin J."/>
            <person name="Palmore T.N."/>
            <person name="Frank K.M."/>
            <person name="Segre J.A."/>
        </authorList>
    </citation>
    <scope>NUCLEOTIDE SEQUENCE</scope>
    <source>
        <strain evidence="1">ABOJV</strain>
    </source>
</reference>
<evidence type="ECO:0000313" key="4">
    <source>
        <dbReference type="Proteomes" id="UP000286681"/>
    </source>
</evidence>
<dbReference type="Proteomes" id="UP000286681">
    <property type="component" value="Unassembled WGS sequence"/>
</dbReference>
<dbReference type="RefSeq" id="WP_075152974.1">
    <property type="nucleotide sequence ID" value="NZ_QQXD01000006.1"/>
</dbReference>
<proteinExistence type="predicted"/>
<keyword evidence="2" id="KW-0378">Hydrolase</keyword>